<evidence type="ECO:0000256" key="3">
    <source>
        <dbReference type="ARBA" id="ARBA00022827"/>
    </source>
</evidence>
<dbReference type="OrthoDB" id="269227at2759"/>
<dbReference type="OMA" id="FMHEANE"/>
<dbReference type="SUPFAM" id="SSF51905">
    <property type="entry name" value="FAD/NAD(P)-binding domain"/>
    <property type="match status" value="1"/>
</dbReference>
<feature type="chain" id="PRO_5012932684" description="Glucose-methanol-choline oxidoreductase N-terminal domain-containing protein" evidence="4">
    <location>
        <begin position="25"/>
        <end position="271"/>
    </location>
</feature>
<dbReference type="InterPro" id="IPR000172">
    <property type="entry name" value="GMC_OxRdtase_N"/>
</dbReference>
<evidence type="ECO:0000256" key="1">
    <source>
        <dbReference type="ARBA" id="ARBA00001974"/>
    </source>
</evidence>
<name>A0A1R3IA29_COCAP</name>
<dbReference type="STRING" id="210143.A0A1R3IA29"/>
<dbReference type="Proteomes" id="UP000188268">
    <property type="component" value="Unassembled WGS sequence"/>
</dbReference>
<dbReference type="PANTHER" id="PTHR45968:SF3">
    <property type="entry name" value="OS04G0573100 PROTEIN"/>
    <property type="match status" value="1"/>
</dbReference>
<evidence type="ECO:0000256" key="4">
    <source>
        <dbReference type="SAM" id="SignalP"/>
    </source>
</evidence>
<gene>
    <name evidence="6" type="ORF">CCACVL1_13692</name>
</gene>
<feature type="domain" description="Glucose-methanol-choline oxidoreductase N-terminal" evidence="5">
    <location>
        <begin position="46"/>
        <end position="262"/>
    </location>
</feature>
<feature type="signal peptide" evidence="4">
    <location>
        <begin position="1"/>
        <end position="24"/>
    </location>
</feature>
<dbReference type="InterPro" id="IPR036188">
    <property type="entry name" value="FAD/NAD-bd_sf"/>
</dbReference>
<sequence>MSLGLWRLLGAAIASFFFFHGFSASEQAPNYSFMHNATSAPSSSYYDYIIVGGGTAGCPLAATLSQNATVLLLERGGSPYGNPDITNLARFGVALSNLSPSSPSQRFISEDGVINARARVLGGGSCLNAGFYTRAAPDYVRQVGWDGRLANESYQWVEKFVAFEPPLGPWQSAVRDGLMEAGVVPNNGFTYDHIYGTKVGGTIFDQQGNRHTAADLLQYANPSGLTVLLHASVHKILFATKGRRRPMAHGVIFRDASGARHTGISKQRIQK</sequence>
<comment type="caution">
    <text evidence="6">The sequence shown here is derived from an EMBL/GenBank/DDBJ whole genome shotgun (WGS) entry which is preliminary data.</text>
</comment>
<dbReference type="AlphaFoldDB" id="A0A1R3IA29"/>
<dbReference type="GO" id="GO:0050660">
    <property type="term" value="F:flavin adenine dinucleotide binding"/>
    <property type="evidence" value="ECO:0007669"/>
    <property type="project" value="InterPro"/>
</dbReference>
<dbReference type="GO" id="GO:0016614">
    <property type="term" value="F:oxidoreductase activity, acting on CH-OH group of donors"/>
    <property type="evidence" value="ECO:0007669"/>
    <property type="project" value="InterPro"/>
</dbReference>
<dbReference type="Pfam" id="PF00732">
    <property type="entry name" value="GMC_oxred_N"/>
    <property type="match status" value="1"/>
</dbReference>
<dbReference type="Gramene" id="OMO79414">
    <property type="protein sequence ID" value="OMO79414"/>
    <property type="gene ID" value="CCACVL1_13692"/>
</dbReference>
<evidence type="ECO:0000313" key="7">
    <source>
        <dbReference type="Proteomes" id="UP000188268"/>
    </source>
</evidence>
<evidence type="ECO:0000259" key="5">
    <source>
        <dbReference type="Pfam" id="PF00732"/>
    </source>
</evidence>
<reference evidence="6 7" key="1">
    <citation type="submission" date="2013-09" db="EMBL/GenBank/DDBJ databases">
        <title>Corchorus capsularis genome sequencing.</title>
        <authorList>
            <person name="Alam M."/>
            <person name="Haque M.S."/>
            <person name="Islam M.S."/>
            <person name="Emdad E.M."/>
            <person name="Islam M.M."/>
            <person name="Ahmed B."/>
            <person name="Halim A."/>
            <person name="Hossen Q.M.M."/>
            <person name="Hossain M.Z."/>
            <person name="Ahmed R."/>
            <person name="Khan M.M."/>
            <person name="Islam R."/>
            <person name="Rashid M.M."/>
            <person name="Khan S.A."/>
            <person name="Rahman M.S."/>
            <person name="Alam M."/>
        </authorList>
    </citation>
    <scope>NUCLEOTIDE SEQUENCE [LARGE SCALE GENOMIC DNA]</scope>
    <source>
        <strain evidence="7">cv. CVL-1</strain>
        <tissue evidence="6">Whole seedling</tissue>
    </source>
</reference>
<dbReference type="Gene3D" id="3.50.50.60">
    <property type="entry name" value="FAD/NAD(P)-binding domain"/>
    <property type="match status" value="1"/>
</dbReference>
<keyword evidence="2" id="KW-0285">Flavoprotein</keyword>
<dbReference type="InterPro" id="IPR051871">
    <property type="entry name" value="GMC_Oxidoreductase-Related"/>
</dbReference>
<keyword evidence="4" id="KW-0732">Signal</keyword>
<evidence type="ECO:0000256" key="2">
    <source>
        <dbReference type="ARBA" id="ARBA00022630"/>
    </source>
</evidence>
<dbReference type="Gene3D" id="3.30.410.40">
    <property type="match status" value="1"/>
</dbReference>
<keyword evidence="7" id="KW-1185">Reference proteome</keyword>
<organism evidence="6 7">
    <name type="scientific">Corchorus capsularis</name>
    <name type="common">Jute</name>
    <dbReference type="NCBI Taxonomy" id="210143"/>
    <lineage>
        <taxon>Eukaryota</taxon>
        <taxon>Viridiplantae</taxon>
        <taxon>Streptophyta</taxon>
        <taxon>Embryophyta</taxon>
        <taxon>Tracheophyta</taxon>
        <taxon>Spermatophyta</taxon>
        <taxon>Magnoliopsida</taxon>
        <taxon>eudicotyledons</taxon>
        <taxon>Gunneridae</taxon>
        <taxon>Pentapetalae</taxon>
        <taxon>rosids</taxon>
        <taxon>malvids</taxon>
        <taxon>Malvales</taxon>
        <taxon>Malvaceae</taxon>
        <taxon>Grewioideae</taxon>
        <taxon>Apeibeae</taxon>
        <taxon>Corchorus</taxon>
    </lineage>
</organism>
<protein>
    <recommendedName>
        <fullName evidence="5">Glucose-methanol-choline oxidoreductase N-terminal domain-containing protein</fullName>
    </recommendedName>
</protein>
<keyword evidence="3" id="KW-0274">FAD</keyword>
<accession>A0A1R3IA29</accession>
<comment type="cofactor">
    <cofactor evidence="1">
        <name>FAD</name>
        <dbReference type="ChEBI" id="CHEBI:57692"/>
    </cofactor>
</comment>
<dbReference type="PANTHER" id="PTHR45968">
    <property type="entry name" value="OSJNBA0019K04.7 PROTEIN"/>
    <property type="match status" value="1"/>
</dbReference>
<dbReference type="EMBL" id="AWWV01010399">
    <property type="protein sequence ID" value="OMO79414.1"/>
    <property type="molecule type" value="Genomic_DNA"/>
</dbReference>
<evidence type="ECO:0000313" key="6">
    <source>
        <dbReference type="EMBL" id="OMO79414.1"/>
    </source>
</evidence>
<proteinExistence type="predicted"/>